<dbReference type="SUPFAM" id="SSF52540">
    <property type="entry name" value="P-loop containing nucleoside triphosphate hydrolases"/>
    <property type="match status" value="1"/>
</dbReference>
<evidence type="ECO:0000256" key="5">
    <source>
        <dbReference type="ARBA" id="ARBA00022962"/>
    </source>
</evidence>
<dbReference type="InterPro" id="IPR027417">
    <property type="entry name" value="P-loop_NTPase"/>
</dbReference>
<evidence type="ECO:0000256" key="6">
    <source>
        <dbReference type="ARBA" id="ARBA00025166"/>
    </source>
</evidence>
<feature type="domain" description="CobQ/CobB/MinD/ParA nucleotide binding" evidence="8">
    <location>
        <begin position="26"/>
        <end position="256"/>
    </location>
</feature>
<dbReference type="Gene3D" id="3.40.50.300">
    <property type="entry name" value="P-loop containing nucleotide triphosphate hydrolases"/>
    <property type="match status" value="1"/>
</dbReference>
<dbReference type="PROSITE" id="PS51274">
    <property type="entry name" value="GATASE_COBBQ"/>
    <property type="match status" value="1"/>
</dbReference>
<dbReference type="PANTHER" id="PTHR21343">
    <property type="entry name" value="DETHIOBIOTIN SYNTHETASE"/>
    <property type="match status" value="1"/>
</dbReference>
<gene>
    <name evidence="7 10" type="primary">cobQ</name>
    <name evidence="10" type="ORF">MTCD1_00975</name>
</gene>
<comment type="similarity">
    <text evidence="2 7">Belongs to the CobB/CobQ family. CobQ subfamily.</text>
</comment>
<dbReference type="RefSeq" id="WP_057181630.1">
    <property type="nucleotide sequence ID" value="NZ_BDQM01000005.1"/>
</dbReference>
<dbReference type="InterPro" id="IPR011698">
    <property type="entry name" value="GATase_3"/>
</dbReference>
<evidence type="ECO:0000256" key="1">
    <source>
        <dbReference type="ARBA" id="ARBA00004953"/>
    </source>
</evidence>
<comment type="caution">
    <text evidence="10">The sequence shown here is derived from an EMBL/GenBank/DDBJ whole genome shotgun (WGS) entry which is preliminary data.</text>
</comment>
<dbReference type="Proteomes" id="UP000197068">
    <property type="component" value="Unassembled WGS sequence"/>
</dbReference>
<comment type="function">
    <text evidence="6 7">Catalyzes amidations at positions B, D, E, and G on adenosylcobyrinic A,C-diamide. NH(2) groups are provided by glutamine, and one molecule of ATP is hydrogenolyzed for each amidation.</text>
</comment>
<dbReference type="Gene3D" id="3.40.50.880">
    <property type="match status" value="1"/>
</dbReference>
<dbReference type="Pfam" id="PF07685">
    <property type="entry name" value="GATase_3"/>
    <property type="match status" value="1"/>
</dbReference>
<dbReference type="InterPro" id="IPR033949">
    <property type="entry name" value="CobQ_GATase1"/>
</dbReference>
<dbReference type="EMBL" id="BDQM01000005">
    <property type="protein sequence ID" value="GAW95373.1"/>
    <property type="molecule type" value="Genomic_DNA"/>
</dbReference>
<dbReference type="SUPFAM" id="SSF52317">
    <property type="entry name" value="Class I glutamine amidotransferase-like"/>
    <property type="match status" value="1"/>
</dbReference>
<feature type="domain" description="CobB/CobQ-like glutamine amidotransferase" evidence="9">
    <location>
        <begin position="281"/>
        <end position="479"/>
    </location>
</feature>
<reference evidence="10 11" key="1">
    <citation type="submission" date="2017-06" db="EMBL/GenBank/DDBJ databases">
        <title>Whole Genome Sequences of Colwellia marinimaniae MTCD1.</title>
        <authorList>
            <person name="Kusumoto H."/>
            <person name="Inoue M."/>
            <person name="Tanikawa K."/>
            <person name="Maeji H."/>
            <person name="Cameron J.H."/>
            <person name="Bartlett D.H."/>
        </authorList>
    </citation>
    <scope>NUCLEOTIDE SEQUENCE [LARGE SCALE GENOMIC DNA]</scope>
    <source>
        <strain evidence="10 11">MTCD1</strain>
    </source>
</reference>
<keyword evidence="11" id="KW-1185">Reference proteome</keyword>
<evidence type="ECO:0000259" key="9">
    <source>
        <dbReference type="Pfam" id="PF07685"/>
    </source>
</evidence>
<evidence type="ECO:0000313" key="10">
    <source>
        <dbReference type="EMBL" id="GAW95373.1"/>
    </source>
</evidence>
<dbReference type="Pfam" id="PF01656">
    <property type="entry name" value="CbiA"/>
    <property type="match status" value="1"/>
</dbReference>
<name>A0ABQ0MSM2_9GAMM</name>
<accession>A0ABQ0MSM2</accession>
<dbReference type="CDD" id="cd05389">
    <property type="entry name" value="CobQ_N"/>
    <property type="match status" value="1"/>
</dbReference>
<dbReference type="NCBIfam" id="NF001989">
    <property type="entry name" value="PRK00784.1"/>
    <property type="match status" value="1"/>
</dbReference>
<protein>
    <recommendedName>
        <fullName evidence="3 7">Cobyric acid synthase</fullName>
    </recommendedName>
</protein>
<sequence>MPAKQGNTHTSDTPFTFAKSAQGKTLMVQGTTSDAGKTTLVAGLCRLFADLHIKVAPFKPQNMSLNSAVTPCGGEIGRAQALQAKAARLPLEVDFNPMLLKPNSDTGVQVIVHGKVLTHGGSSNMEASEYQDYKKTAMHAVLSSHQRLIEKYDLVVVEGAGSPAEINLREGDIANMGFAEAVDCPVLIIADIDKGGVFAQLVGTLMLLSQSEQDRVVGFVINRFRGDIKLLESGLTWLEKKTNKPVLGVLPFLHGLDISSEDALVTQQSSETGESSTAKVRIVVLVYPHMSNHTDFDALRHHKDIDCQFLFAKGVAGDNSPEKIAIPPCELIILPGSKNVRSDLTFLRQRGWHDDVAKHLRYGGKVIGICGGYQMLGELIVDPEGLEGQAGSSKGLGYFAMKTVLKREKTLLNVSAILQLAQQRVEISGYEIHAGESTLINDGAKPCHYLLDMQGEEQGLLSDDGQVAGCYLHGLFDQPAALQLFMQWLGYEVSKAPSVAVLEEQAIERVSKACQTHLDMVKIKQIITDWYK</sequence>
<dbReference type="InterPro" id="IPR004459">
    <property type="entry name" value="CobQ_synth"/>
</dbReference>
<dbReference type="InterPro" id="IPR002586">
    <property type="entry name" value="CobQ/CobB/MinD/ParA_Nub-bd_dom"/>
</dbReference>
<dbReference type="InterPro" id="IPR029062">
    <property type="entry name" value="Class_I_gatase-like"/>
</dbReference>
<evidence type="ECO:0000256" key="2">
    <source>
        <dbReference type="ARBA" id="ARBA00006205"/>
    </source>
</evidence>
<organism evidence="10 11">
    <name type="scientific">Colwellia marinimaniae</name>
    <dbReference type="NCBI Taxonomy" id="1513592"/>
    <lineage>
        <taxon>Bacteria</taxon>
        <taxon>Pseudomonadati</taxon>
        <taxon>Pseudomonadota</taxon>
        <taxon>Gammaproteobacteria</taxon>
        <taxon>Alteromonadales</taxon>
        <taxon>Colwelliaceae</taxon>
        <taxon>Colwellia</taxon>
    </lineage>
</organism>
<evidence type="ECO:0000256" key="7">
    <source>
        <dbReference type="HAMAP-Rule" id="MF_00028"/>
    </source>
</evidence>
<keyword evidence="4 7" id="KW-0169">Cobalamin biosynthesis</keyword>
<dbReference type="HAMAP" id="MF_00028">
    <property type="entry name" value="CobQ"/>
    <property type="match status" value="1"/>
</dbReference>
<keyword evidence="5 7" id="KW-0315">Glutamine amidotransferase</keyword>
<evidence type="ECO:0000313" key="11">
    <source>
        <dbReference type="Proteomes" id="UP000197068"/>
    </source>
</evidence>
<proteinExistence type="inferred from homology"/>
<dbReference type="PANTHER" id="PTHR21343:SF1">
    <property type="entry name" value="COBYRIC ACID SYNTHASE"/>
    <property type="match status" value="1"/>
</dbReference>
<dbReference type="NCBIfam" id="TIGR00313">
    <property type="entry name" value="cobQ"/>
    <property type="match status" value="1"/>
</dbReference>
<evidence type="ECO:0000256" key="4">
    <source>
        <dbReference type="ARBA" id="ARBA00022573"/>
    </source>
</evidence>
<dbReference type="InterPro" id="IPR047045">
    <property type="entry name" value="CobQ_N"/>
</dbReference>
<feature type="active site" evidence="7">
    <location>
        <position position="473"/>
    </location>
</feature>
<comment type="pathway">
    <text evidence="1 7">Cofactor biosynthesis; adenosylcobalamin biosynthesis.</text>
</comment>
<dbReference type="CDD" id="cd01750">
    <property type="entry name" value="GATase1_CobQ"/>
    <property type="match status" value="1"/>
</dbReference>
<evidence type="ECO:0000259" key="8">
    <source>
        <dbReference type="Pfam" id="PF01656"/>
    </source>
</evidence>
<evidence type="ECO:0000256" key="3">
    <source>
        <dbReference type="ARBA" id="ARBA00019833"/>
    </source>
</evidence>
<feature type="active site" description="Nucleophile" evidence="7">
    <location>
        <position position="370"/>
    </location>
</feature>